<evidence type="ECO:0000256" key="14">
    <source>
        <dbReference type="RuleBase" id="RU003848"/>
    </source>
</evidence>
<proteinExistence type="inferred from homology"/>
<organism evidence="15 16">
    <name type="scientific">Sphingomonas cremea</name>
    <dbReference type="NCBI Taxonomy" id="2904799"/>
    <lineage>
        <taxon>Bacteria</taxon>
        <taxon>Pseudomonadati</taxon>
        <taxon>Pseudomonadota</taxon>
        <taxon>Alphaproteobacteria</taxon>
        <taxon>Sphingomonadales</taxon>
        <taxon>Sphingomonadaceae</taxon>
        <taxon>Sphingomonas</taxon>
    </lineage>
</organism>
<keyword evidence="8 13" id="KW-0472">Membrane</keyword>
<evidence type="ECO:0000256" key="7">
    <source>
        <dbReference type="ARBA" id="ARBA00023065"/>
    </source>
</evidence>
<evidence type="ECO:0000256" key="11">
    <source>
        <dbReference type="ARBA" id="ARBA00025614"/>
    </source>
</evidence>
<comment type="function">
    <text evidence="11">Component of the F(0) channel, it forms part of the peripheral stalk, linking F(1) to F(0). The b'-subunit is a diverged and duplicated form of b found in plants and photosynthetic bacteria.</text>
</comment>
<keyword evidence="3 13" id="KW-0138">CF(0)</keyword>
<dbReference type="Pfam" id="PF00430">
    <property type="entry name" value="ATP-synt_B"/>
    <property type="match status" value="1"/>
</dbReference>
<dbReference type="GO" id="GO:0046961">
    <property type="term" value="F:proton-transporting ATPase activity, rotational mechanism"/>
    <property type="evidence" value="ECO:0007669"/>
    <property type="project" value="TreeGrafter"/>
</dbReference>
<protein>
    <recommendedName>
        <fullName evidence="13">ATP synthase subunit b</fullName>
    </recommendedName>
    <alternativeName>
        <fullName evidence="13">ATP synthase F(0) sector subunit b</fullName>
    </alternativeName>
    <alternativeName>
        <fullName evidence="13">ATPase subunit I</fullName>
    </alternativeName>
    <alternativeName>
        <fullName evidence="13">F-type ATPase subunit b</fullName>
        <shortName evidence="13">F-ATPase subunit b</shortName>
    </alternativeName>
</protein>
<dbReference type="EMBL" id="JAKFGM010000001">
    <property type="protein sequence ID" value="MCF2513698.1"/>
    <property type="molecule type" value="Genomic_DNA"/>
</dbReference>
<dbReference type="HAMAP" id="MF_01398">
    <property type="entry name" value="ATP_synth_b_bprime"/>
    <property type="match status" value="1"/>
</dbReference>
<evidence type="ECO:0000256" key="1">
    <source>
        <dbReference type="ARBA" id="ARBA00005513"/>
    </source>
</evidence>
<dbReference type="GO" id="GO:0046933">
    <property type="term" value="F:proton-transporting ATP synthase activity, rotational mechanism"/>
    <property type="evidence" value="ECO:0007669"/>
    <property type="project" value="UniProtKB-UniRule"/>
</dbReference>
<dbReference type="Proteomes" id="UP001139410">
    <property type="component" value="Unassembled WGS sequence"/>
</dbReference>
<evidence type="ECO:0000256" key="13">
    <source>
        <dbReference type="HAMAP-Rule" id="MF_01398"/>
    </source>
</evidence>
<evidence type="ECO:0000256" key="3">
    <source>
        <dbReference type="ARBA" id="ARBA00022547"/>
    </source>
</evidence>
<dbReference type="CDD" id="cd06503">
    <property type="entry name" value="ATP-synt_Fo_b"/>
    <property type="match status" value="1"/>
</dbReference>
<keyword evidence="2 13" id="KW-0813">Transport</keyword>
<comment type="subunit">
    <text evidence="13">F-type ATPases have 2 components, F(1) - the catalytic core - and F(0) - the membrane proton channel. F(1) has five subunits: alpha(3), beta(3), gamma(1), delta(1), epsilon(1). F(0) has three main subunits: a(1), b(2) and c(10-14). The alpha and beta chains form an alternating ring which encloses part of the gamma chain. F(1) is attached to F(0) by a central stalk formed by the gamma and epsilon chains, while a peripheral stalk is formed by the delta and b chains.</text>
</comment>
<gene>
    <name evidence="13" type="primary">atpF</name>
    <name evidence="15" type="ORF">LVY65_01265</name>
</gene>
<dbReference type="InterPro" id="IPR002146">
    <property type="entry name" value="ATP_synth_b/b'su_bac/chlpt"/>
</dbReference>
<dbReference type="PANTHER" id="PTHR33445:SF1">
    <property type="entry name" value="ATP SYNTHASE SUBUNIT B"/>
    <property type="match status" value="1"/>
</dbReference>
<evidence type="ECO:0000256" key="12">
    <source>
        <dbReference type="ARBA" id="ARBA00037847"/>
    </source>
</evidence>
<feature type="transmembrane region" description="Helical" evidence="13">
    <location>
        <begin position="12"/>
        <end position="29"/>
    </location>
</feature>
<evidence type="ECO:0000313" key="16">
    <source>
        <dbReference type="Proteomes" id="UP001139410"/>
    </source>
</evidence>
<evidence type="ECO:0000256" key="9">
    <source>
        <dbReference type="ARBA" id="ARBA00023310"/>
    </source>
</evidence>
<comment type="similarity">
    <text evidence="1 13 14">Belongs to the ATPase B chain family.</text>
</comment>
<reference evidence="15" key="1">
    <citation type="submission" date="2022-01" db="EMBL/GenBank/DDBJ databases">
        <authorList>
            <person name="Jo J.-H."/>
            <person name="Im W.-T."/>
        </authorList>
    </citation>
    <scope>NUCLEOTIDE SEQUENCE</scope>
    <source>
        <strain evidence="15">G124</strain>
    </source>
</reference>
<comment type="function">
    <text evidence="10 13">F(1)F(0) ATP synthase produces ATP from ADP in the presence of a proton or sodium gradient. F-type ATPases consist of two structural domains, F(1) containing the extramembraneous catalytic core and F(0) containing the membrane proton channel, linked together by a central stalk and a peripheral stalk. During catalysis, ATP synthesis in the catalytic domain of F(1) is coupled via a rotary mechanism of the central stalk subunits to proton translocation.</text>
</comment>
<dbReference type="GO" id="GO:0045259">
    <property type="term" value="C:proton-transporting ATP synthase complex"/>
    <property type="evidence" value="ECO:0007669"/>
    <property type="project" value="UniProtKB-KW"/>
</dbReference>
<evidence type="ECO:0000256" key="6">
    <source>
        <dbReference type="ARBA" id="ARBA00022989"/>
    </source>
</evidence>
<dbReference type="AlphaFoldDB" id="A0A9X1TX22"/>
<keyword evidence="6 13" id="KW-1133">Transmembrane helix</keyword>
<keyword evidence="5 13" id="KW-0375">Hydrogen ion transport</keyword>
<keyword evidence="9 13" id="KW-0066">ATP synthesis</keyword>
<dbReference type="GO" id="GO:0012505">
    <property type="term" value="C:endomembrane system"/>
    <property type="evidence" value="ECO:0007669"/>
    <property type="project" value="UniProtKB-SubCell"/>
</dbReference>
<evidence type="ECO:0000256" key="4">
    <source>
        <dbReference type="ARBA" id="ARBA00022692"/>
    </source>
</evidence>
<evidence type="ECO:0000256" key="2">
    <source>
        <dbReference type="ARBA" id="ARBA00022448"/>
    </source>
</evidence>
<keyword evidence="13" id="KW-1003">Cell membrane</keyword>
<keyword evidence="4 13" id="KW-0812">Transmembrane</keyword>
<evidence type="ECO:0000256" key="5">
    <source>
        <dbReference type="ARBA" id="ARBA00022781"/>
    </source>
</evidence>
<comment type="subcellular location">
    <subcellularLocation>
        <location evidence="13">Cell membrane</location>
        <topology evidence="13">Single-pass membrane protein</topology>
    </subcellularLocation>
    <subcellularLocation>
        <location evidence="12">Endomembrane system</location>
        <topology evidence="12">Single-pass membrane protein</topology>
    </subcellularLocation>
</comment>
<keyword evidence="7 13" id="KW-0406">Ion transport</keyword>
<dbReference type="GO" id="GO:0005886">
    <property type="term" value="C:plasma membrane"/>
    <property type="evidence" value="ECO:0007669"/>
    <property type="project" value="UniProtKB-SubCell"/>
</dbReference>
<dbReference type="InterPro" id="IPR050059">
    <property type="entry name" value="ATP_synthase_B_chain"/>
</dbReference>
<sequence length="164" mass="17647">MPQFTQLSDVVLSQLFWLAITLGFIYFVIGRGMLPKIQSTVDARAQRIADDLAAAEQARAEADESEAAFRLRMDESRAEAMKHIAAAKEQGAKATEQKIAKADKAIQAKADKAEAKIRSSRDEALANIENVAAELVQDITGKVAGLKVSRDDAAHAVKAALING</sequence>
<evidence type="ECO:0000313" key="15">
    <source>
        <dbReference type="EMBL" id="MCF2513698.1"/>
    </source>
</evidence>
<name>A0A9X1TX22_9SPHN</name>
<evidence type="ECO:0000256" key="8">
    <source>
        <dbReference type="ARBA" id="ARBA00023136"/>
    </source>
</evidence>
<dbReference type="PANTHER" id="PTHR33445">
    <property type="entry name" value="ATP SYNTHASE SUBUNIT B', CHLOROPLASTIC"/>
    <property type="match status" value="1"/>
</dbReference>
<evidence type="ECO:0000256" key="10">
    <source>
        <dbReference type="ARBA" id="ARBA00025198"/>
    </source>
</evidence>
<dbReference type="RefSeq" id="WP_235066198.1">
    <property type="nucleotide sequence ID" value="NZ_JAKFGM010000001.1"/>
</dbReference>
<keyword evidence="16" id="KW-1185">Reference proteome</keyword>
<accession>A0A9X1TX22</accession>
<comment type="caution">
    <text evidence="15">The sequence shown here is derived from an EMBL/GenBank/DDBJ whole genome shotgun (WGS) entry which is preliminary data.</text>
</comment>